<proteinExistence type="predicted"/>
<feature type="domain" description="eCIS core" evidence="2">
    <location>
        <begin position="136"/>
        <end position="212"/>
    </location>
</feature>
<gene>
    <name evidence="3" type="ORF">B0I18_102393</name>
</gene>
<organism evidence="3 4">
    <name type="scientific">Taibaiella chishuiensis</name>
    <dbReference type="NCBI Taxonomy" id="1434707"/>
    <lineage>
        <taxon>Bacteria</taxon>
        <taxon>Pseudomonadati</taxon>
        <taxon>Bacteroidota</taxon>
        <taxon>Chitinophagia</taxon>
        <taxon>Chitinophagales</taxon>
        <taxon>Chitinophagaceae</taxon>
        <taxon>Taibaiella</taxon>
    </lineage>
</organism>
<evidence type="ECO:0000313" key="3">
    <source>
        <dbReference type="EMBL" id="PSK93423.1"/>
    </source>
</evidence>
<dbReference type="Pfam" id="PF13699">
    <property type="entry name" value="eCIS_core"/>
    <property type="match status" value="1"/>
</dbReference>
<comment type="caution">
    <text evidence="3">The sequence shown here is derived from an EMBL/GenBank/DDBJ whole genome shotgun (WGS) entry which is preliminary data.</text>
</comment>
<name>A0A2P8D892_9BACT</name>
<protein>
    <submittedName>
        <fullName evidence="3">Uncharacterized protein DUF4157</fullName>
    </submittedName>
</protein>
<feature type="region of interest" description="Disordered" evidence="1">
    <location>
        <begin position="1"/>
        <end position="22"/>
    </location>
</feature>
<keyword evidence="4" id="KW-1185">Reference proteome</keyword>
<dbReference type="Proteomes" id="UP000240572">
    <property type="component" value="Unassembled WGS sequence"/>
</dbReference>
<evidence type="ECO:0000259" key="2">
    <source>
        <dbReference type="Pfam" id="PF13699"/>
    </source>
</evidence>
<evidence type="ECO:0000256" key="1">
    <source>
        <dbReference type="SAM" id="MobiDB-lite"/>
    </source>
</evidence>
<reference evidence="3 4" key="1">
    <citation type="submission" date="2018-03" db="EMBL/GenBank/DDBJ databases">
        <title>Genomic Encyclopedia of Type Strains, Phase III (KMG-III): the genomes of soil and plant-associated and newly described type strains.</title>
        <authorList>
            <person name="Whitman W."/>
        </authorList>
    </citation>
    <scope>NUCLEOTIDE SEQUENCE [LARGE SCALE GENOMIC DNA]</scope>
    <source>
        <strain evidence="3 4">CGMCC 1.12700</strain>
    </source>
</reference>
<dbReference type="InterPro" id="IPR025295">
    <property type="entry name" value="eCIS_core_dom"/>
</dbReference>
<sequence>MFETTTGRKIATAAPEGMMPAASAGRPDYSAGGALPVQCKLAIGAVNDPMELEAEAMADRVMRMPDTPVHSRADSAGKNTAPQAAFVQRKCAQCEEEKVQRQPLTPFVQRQAQGNAHAGGALSASIHAAQGNGFTMDTTTLGFMESRFATDFSSVKIHTGGEAEGFSRQLNAQAFTVGNDIYFNSGKYNPASAEGKHLLAHELTHTLQQSGTSGTMVQRMLVCPLRLNDSDPVPAGFKPYFGNAHVFHCGFRGILEDRRPTPGDPMNECFYDHSGTLVTESHPFAGCRGTPDYYDSQTDSYNHFANDPGGVVQAGGPALLESIKYPILSPLMDLGGYLERNIRRLYGVP</sequence>
<accession>A0A2P8D892</accession>
<dbReference type="EMBL" id="PYGD01000002">
    <property type="protein sequence ID" value="PSK93423.1"/>
    <property type="molecule type" value="Genomic_DNA"/>
</dbReference>
<dbReference type="OrthoDB" id="4317910at2"/>
<evidence type="ECO:0000313" key="4">
    <source>
        <dbReference type="Proteomes" id="UP000240572"/>
    </source>
</evidence>
<dbReference type="AlphaFoldDB" id="A0A2P8D892"/>
<dbReference type="RefSeq" id="WP_106522427.1">
    <property type="nucleotide sequence ID" value="NZ_PYGD01000002.1"/>
</dbReference>